<comment type="caution">
    <text evidence="2">The sequence shown here is derived from an EMBL/GenBank/DDBJ whole genome shotgun (WGS) entry which is preliminary data.</text>
</comment>
<keyword evidence="3" id="KW-1185">Reference proteome</keyword>
<keyword evidence="1" id="KW-0472">Membrane</keyword>
<evidence type="ECO:0000313" key="2">
    <source>
        <dbReference type="EMBL" id="KAG6371530.1"/>
    </source>
</evidence>
<reference evidence="2" key="1">
    <citation type="submission" date="2021-03" db="EMBL/GenBank/DDBJ databases">
        <title>Evolutionary innovations through gain and loss of genes in the ectomycorrhizal Boletales.</title>
        <authorList>
            <person name="Wu G."/>
            <person name="Miyauchi S."/>
            <person name="Morin E."/>
            <person name="Yang Z.-L."/>
            <person name="Xu J."/>
            <person name="Martin F.M."/>
        </authorList>
    </citation>
    <scope>NUCLEOTIDE SEQUENCE</scope>
    <source>
        <strain evidence="2">BR01</strain>
    </source>
</reference>
<dbReference type="Proteomes" id="UP000683000">
    <property type="component" value="Unassembled WGS sequence"/>
</dbReference>
<name>A0A8I2YGH7_9AGAM</name>
<sequence length="70" mass="7878">MRLNGAVIWTACSEETFETVAGTFIVPVVLAWISLSWWVSAPPCVMALPLVVSYHIDSRLFPDNQQRQDN</sequence>
<dbReference type="AlphaFoldDB" id="A0A8I2YGH7"/>
<dbReference type="EMBL" id="JAGFBS010000033">
    <property type="protein sequence ID" value="KAG6371530.1"/>
    <property type="molecule type" value="Genomic_DNA"/>
</dbReference>
<keyword evidence="1" id="KW-0812">Transmembrane</keyword>
<evidence type="ECO:0000313" key="3">
    <source>
        <dbReference type="Proteomes" id="UP000683000"/>
    </source>
</evidence>
<accession>A0A8I2YGH7</accession>
<organism evidence="2 3">
    <name type="scientific">Boletus reticuloceps</name>
    <dbReference type="NCBI Taxonomy" id="495285"/>
    <lineage>
        <taxon>Eukaryota</taxon>
        <taxon>Fungi</taxon>
        <taxon>Dikarya</taxon>
        <taxon>Basidiomycota</taxon>
        <taxon>Agaricomycotina</taxon>
        <taxon>Agaricomycetes</taxon>
        <taxon>Agaricomycetidae</taxon>
        <taxon>Boletales</taxon>
        <taxon>Boletineae</taxon>
        <taxon>Boletaceae</taxon>
        <taxon>Boletoideae</taxon>
        <taxon>Boletus</taxon>
    </lineage>
</organism>
<gene>
    <name evidence="2" type="ORF">JVT61DRAFT_9236</name>
</gene>
<proteinExistence type="predicted"/>
<keyword evidence="1" id="KW-1133">Transmembrane helix</keyword>
<evidence type="ECO:0000256" key="1">
    <source>
        <dbReference type="SAM" id="Phobius"/>
    </source>
</evidence>
<feature type="transmembrane region" description="Helical" evidence="1">
    <location>
        <begin position="20"/>
        <end position="39"/>
    </location>
</feature>
<protein>
    <submittedName>
        <fullName evidence="2">Uncharacterized protein</fullName>
    </submittedName>
</protein>